<gene>
    <name evidence="2" type="ORF">A2227_05305</name>
</gene>
<dbReference type="AlphaFoldDB" id="A0A1F5SNH3"/>
<evidence type="ECO:0000313" key="2">
    <source>
        <dbReference type="EMBL" id="OGF27993.1"/>
    </source>
</evidence>
<organism evidence="2 3">
    <name type="scientific">Candidatus Falkowbacteria bacterium RIFOXYA2_FULL_47_19</name>
    <dbReference type="NCBI Taxonomy" id="1797994"/>
    <lineage>
        <taxon>Bacteria</taxon>
        <taxon>Candidatus Falkowiibacteriota</taxon>
    </lineage>
</organism>
<reference evidence="2 3" key="1">
    <citation type="journal article" date="2016" name="Nat. Commun.">
        <title>Thousands of microbial genomes shed light on interconnected biogeochemical processes in an aquifer system.</title>
        <authorList>
            <person name="Anantharaman K."/>
            <person name="Brown C.T."/>
            <person name="Hug L.A."/>
            <person name="Sharon I."/>
            <person name="Castelle C.J."/>
            <person name="Probst A.J."/>
            <person name="Thomas B.C."/>
            <person name="Singh A."/>
            <person name="Wilkins M.J."/>
            <person name="Karaoz U."/>
            <person name="Brodie E.L."/>
            <person name="Williams K.H."/>
            <person name="Hubbard S.S."/>
            <person name="Banfield J.F."/>
        </authorList>
    </citation>
    <scope>NUCLEOTIDE SEQUENCE [LARGE SCALE GENOMIC DNA]</scope>
</reference>
<proteinExistence type="predicted"/>
<protein>
    <submittedName>
        <fullName evidence="2">Uncharacterized protein</fullName>
    </submittedName>
</protein>
<comment type="caution">
    <text evidence="2">The sequence shown here is derived from an EMBL/GenBank/DDBJ whole genome shotgun (WGS) entry which is preliminary data.</text>
</comment>
<keyword evidence="1" id="KW-0812">Transmembrane</keyword>
<accession>A0A1F5SNH3</accession>
<dbReference type="EMBL" id="MFGB01000005">
    <property type="protein sequence ID" value="OGF27993.1"/>
    <property type="molecule type" value="Genomic_DNA"/>
</dbReference>
<feature type="transmembrane region" description="Helical" evidence="1">
    <location>
        <begin position="30"/>
        <end position="52"/>
    </location>
</feature>
<evidence type="ECO:0000256" key="1">
    <source>
        <dbReference type="SAM" id="Phobius"/>
    </source>
</evidence>
<keyword evidence="1" id="KW-0472">Membrane</keyword>
<evidence type="ECO:0000313" key="3">
    <source>
        <dbReference type="Proteomes" id="UP000178367"/>
    </source>
</evidence>
<name>A0A1F5SNH3_9BACT</name>
<keyword evidence="1" id="KW-1133">Transmembrane helix</keyword>
<sequence>MFGIIIAAPNELVYYNLVGGHTLYFRRLQIISIIPISNGINIIIVICVFVDFPNQNLKS</sequence>
<dbReference type="Proteomes" id="UP000178367">
    <property type="component" value="Unassembled WGS sequence"/>
</dbReference>